<dbReference type="PANTHER" id="PTHR47143">
    <property type="entry name" value="TRANSIENT RECEPTOR POTENTIAL CATION CHANNEL PROTEIN PAINLESS"/>
    <property type="match status" value="1"/>
</dbReference>
<feature type="repeat" description="ANK" evidence="11">
    <location>
        <begin position="723"/>
        <end position="755"/>
    </location>
</feature>
<evidence type="ECO:0000256" key="7">
    <source>
        <dbReference type="ARBA" id="ARBA00023043"/>
    </source>
</evidence>
<dbReference type="PROSITE" id="PS50297">
    <property type="entry name" value="ANK_REP_REGION"/>
    <property type="match status" value="1"/>
</dbReference>
<gene>
    <name evidence="15" type="primary">LOC112456003</name>
</gene>
<evidence type="ECO:0000256" key="9">
    <source>
        <dbReference type="ARBA" id="ARBA00023136"/>
    </source>
</evidence>
<evidence type="ECO:0000256" key="3">
    <source>
        <dbReference type="ARBA" id="ARBA00022606"/>
    </source>
</evidence>
<evidence type="ECO:0000256" key="8">
    <source>
        <dbReference type="ARBA" id="ARBA00023065"/>
    </source>
</evidence>
<evidence type="ECO:0000256" key="12">
    <source>
        <dbReference type="SAM" id="Phobius"/>
    </source>
</evidence>
<evidence type="ECO:0000313" key="15">
    <source>
        <dbReference type="RefSeq" id="XP_024874040.1"/>
    </source>
</evidence>
<name>A0A6J1PZ67_9HYME</name>
<feature type="transmembrane region" description="Helical" evidence="12">
    <location>
        <begin position="929"/>
        <end position="956"/>
    </location>
</feature>
<keyword evidence="14" id="KW-1185">Reference proteome</keyword>
<keyword evidence="9 12" id="KW-0472">Membrane</keyword>
<keyword evidence="2" id="KW-0813">Transport</keyword>
<dbReference type="InterPro" id="IPR052076">
    <property type="entry name" value="TRP_cation_channel"/>
</dbReference>
<feature type="transmembrane region" description="Helical" evidence="12">
    <location>
        <begin position="984"/>
        <end position="1006"/>
    </location>
</feature>
<comment type="subcellular location">
    <subcellularLocation>
        <location evidence="1">Membrane</location>
        <topology evidence="1">Multi-pass membrane protein</topology>
    </subcellularLocation>
</comment>
<keyword evidence="4 12" id="KW-0812">Transmembrane</keyword>
<dbReference type="RefSeq" id="XP_024874040.1">
    <property type="nucleotide sequence ID" value="XM_025018272.1"/>
</dbReference>
<feature type="transmembrane region" description="Helical" evidence="12">
    <location>
        <begin position="1041"/>
        <end position="1062"/>
    </location>
</feature>
<keyword evidence="7 11" id="KW-0040">ANK repeat</keyword>
<feature type="transmembrane region" description="Helical" evidence="12">
    <location>
        <begin position="892"/>
        <end position="909"/>
    </location>
</feature>
<keyword evidence="8" id="KW-0406">Ion transport</keyword>
<accession>A0A6J1PZ67</accession>
<evidence type="ECO:0000256" key="4">
    <source>
        <dbReference type="ARBA" id="ARBA00022692"/>
    </source>
</evidence>
<dbReference type="SMART" id="SM00733">
    <property type="entry name" value="Mterf"/>
    <property type="match status" value="7"/>
</dbReference>
<keyword evidence="5" id="KW-0677">Repeat</keyword>
<reference evidence="15" key="1">
    <citation type="submission" date="2025-08" db="UniProtKB">
        <authorList>
            <consortium name="RefSeq"/>
        </authorList>
    </citation>
    <scope>IDENTIFICATION</scope>
    <source>
        <tissue evidence="15">Whole body</tissue>
    </source>
</reference>
<dbReference type="GeneID" id="112456003"/>
<protein>
    <submittedName>
        <fullName evidence="15">Uncharacterized protein LOC112456003 isoform X5</fullName>
    </submittedName>
</protein>
<keyword evidence="6 12" id="KW-1133">Transmembrane helix</keyword>
<dbReference type="PANTHER" id="PTHR47143:SF4">
    <property type="entry name" value="TRANSIENT RECEPTOR POTENTIAL CATION CHANNEL PROTEIN PAINLESS"/>
    <property type="match status" value="1"/>
</dbReference>
<evidence type="ECO:0000256" key="5">
    <source>
        <dbReference type="ARBA" id="ARBA00022737"/>
    </source>
</evidence>
<dbReference type="GO" id="GO:0034703">
    <property type="term" value="C:cation channel complex"/>
    <property type="evidence" value="ECO:0007669"/>
    <property type="project" value="UniProtKB-ARBA"/>
</dbReference>
<evidence type="ECO:0000256" key="10">
    <source>
        <dbReference type="ARBA" id="ARBA00023303"/>
    </source>
</evidence>
<evidence type="ECO:0000256" key="6">
    <source>
        <dbReference type="ARBA" id="ARBA00022989"/>
    </source>
</evidence>
<evidence type="ECO:0000256" key="11">
    <source>
        <dbReference type="PROSITE-ProRule" id="PRU00023"/>
    </source>
</evidence>
<sequence length="1215" mass="140854">MSSDESNSTFYKKKHNISESNVDSIIDLEVRTHQSTASSSSSSFSSFFDNLVRICEVRNTQGSLGICNILRRCVESPVRLYMIKEEALLYGHDIIFRELLNSRPEVTGKMILEVCRLLEISPLEIDNQLEYIKLILERGFRKTMDVCSVNGISSLDHLIMIKKEALLYGHDIIFCELLNSRPEVTGKMILEVCRLLEISPLEIDNQLEYIKLILGQEFRETVDVRSVDGALADLNMIKKKTLLYGHDIIFRKLHNSWPEVTNKMILEVCRLLEISPLEIDNQLEYIKLILGRGFRKTMDVRSVDGPFAHLNMIKKEVHGHDIILRELLNSRPEVTGALAHLKMIKKEALLYGHDIIFRELLNSQPEVTGKMILEVCRLLEISPLEIDNQLEYIKLILGRGFRKTMDVRSVDGISSLDHLIMIKKEAFLYGHDIIFCELLNSRPEVTGKMILEVCRLLEISPLEIDNQLEYIKLILGQEFRETVDVRSVDGALADLNMIKKEAFLYGHDIIFRKLRNSWPDVTNKMILEVCRLLEISPLEIDNQLEYINLILGRGFKKTMNVRSVDGALAHLKMIKEEILLYGHDIIFRELLNSRPDVTGKMILEVCRLLEISPLEIDNQLEYIKLILGQGFRKTMDVRSVDGALAHLNMIKKEVLLYGHDIIFRELLNPRPEVTVVTRSKMILEVCRLLEISPLEIDNQLEYIKLILGKGFRETMDVRSVDGLGNTPLHYALERNWYEAATLLLKQGSYLGQVNKFNNIVIANIPEFILSSYFNDCIQLRKEWTDGCTIEFDYRCLMPYENFGEQQKISRATCEMGVILYIANNDALKHLLRHPLISSFLYIKWYMIRHVFYANFVFYTMFYFFVNAYILSMTYDTSSRNRQQIAKDSSNTLQNNLSFLAMGMLLLFTYREILQFCPHPEHYLADLKNWSQVLLILLTFALLCGAGRQIWVMVILLSTWELMTLISHHLFPSCIEMFRTVFSNFVRFFFSYLILILAFTIAFNILLRNDGFSDSGLSLFKTIIMFTGEFDANDISFSVYPVWSRIVFVLFIFYIVIVLFNLLNGLAISNIAEILNKAEIIGLISRVRLVACFEKMTVGKPFCWNSKWTWSNPFNFFSKKVLLFPHYLKCGKISFKPYDDNLIVYDGDRHNVDGYSMDWSTLKMDPNIVKHAKQVVYEKNELSNNDIMNELAKFQTRLTQIKVTLRCEYNAEENII</sequence>
<feature type="transmembrane region" description="Helical" evidence="12">
    <location>
        <begin position="851"/>
        <end position="871"/>
    </location>
</feature>
<dbReference type="Proteomes" id="UP000504618">
    <property type="component" value="Unplaced"/>
</dbReference>
<proteinExistence type="predicted"/>
<organism evidence="14 15">
    <name type="scientific">Temnothorax curvispinosus</name>
    <dbReference type="NCBI Taxonomy" id="300111"/>
    <lineage>
        <taxon>Eukaryota</taxon>
        <taxon>Metazoa</taxon>
        <taxon>Ecdysozoa</taxon>
        <taxon>Arthropoda</taxon>
        <taxon>Hexapoda</taxon>
        <taxon>Insecta</taxon>
        <taxon>Pterygota</taxon>
        <taxon>Neoptera</taxon>
        <taxon>Endopterygota</taxon>
        <taxon>Hymenoptera</taxon>
        <taxon>Apocrita</taxon>
        <taxon>Aculeata</taxon>
        <taxon>Formicoidea</taxon>
        <taxon>Formicidae</taxon>
        <taxon>Myrmicinae</taxon>
        <taxon>Temnothorax</taxon>
    </lineage>
</organism>
<dbReference type="InterPro" id="IPR005821">
    <property type="entry name" value="Ion_trans_dom"/>
</dbReference>
<keyword evidence="10" id="KW-0407">Ion channel</keyword>
<dbReference type="GO" id="GO:0005216">
    <property type="term" value="F:monoatomic ion channel activity"/>
    <property type="evidence" value="ECO:0007669"/>
    <property type="project" value="InterPro"/>
</dbReference>
<dbReference type="SUPFAM" id="SSF48403">
    <property type="entry name" value="Ankyrin repeat"/>
    <property type="match status" value="1"/>
</dbReference>
<dbReference type="InterPro" id="IPR002110">
    <property type="entry name" value="Ankyrin_rpt"/>
</dbReference>
<evidence type="ECO:0000313" key="14">
    <source>
        <dbReference type="Proteomes" id="UP000504618"/>
    </source>
</evidence>
<feature type="domain" description="Ion transport" evidence="13">
    <location>
        <begin position="855"/>
        <end position="1076"/>
    </location>
</feature>
<dbReference type="InterPro" id="IPR003690">
    <property type="entry name" value="MTERF"/>
</dbReference>
<dbReference type="AlphaFoldDB" id="A0A6J1PZ67"/>
<dbReference type="InterPro" id="IPR036770">
    <property type="entry name" value="Ankyrin_rpt-contain_sf"/>
</dbReference>
<dbReference type="PROSITE" id="PS50088">
    <property type="entry name" value="ANK_REPEAT"/>
    <property type="match status" value="1"/>
</dbReference>
<evidence type="ECO:0000256" key="2">
    <source>
        <dbReference type="ARBA" id="ARBA00022448"/>
    </source>
</evidence>
<evidence type="ECO:0000256" key="1">
    <source>
        <dbReference type="ARBA" id="ARBA00004141"/>
    </source>
</evidence>
<evidence type="ECO:0000259" key="13">
    <source>
        <dbReference type="Pfam" id="PF00520"/>
    </source>
</evidence>
<dbReference type="GO" id="GO:0003676">
    <property type="term" value="F:nucleic acid binding"/>
    <property type="evidence" value="ECO:0007669"/>
    <property type="project" value="InterPro"/>
</dbReference>
<dbReference type="Pfam" id="PF00520">
    <property type="entry name" value="Ion_trans"/>
    <property type="match status" value="1"/>
</dbReference>
<dbReference type="Pfam" id="PF00023">
    <property type="entry name" value="Ank"/>
    <property type="match status" value="1"/>
</dbReference>
<dbReference type="Gene3D" id="1.25.40.20">
    <property type="entry name" value="Ankyrin repeat-containing domain"/>
    <property type="match status" value="1"/>
</dbReference>
<keyword evidence="3" id="KW-0716">Sensory transduction</keyword>